<name>A0ACC3AT43_9EURO</name>
<organism evidence="1 2">
    <name type="scientific">Aspergillus melleus</name>
    <dbReference type="NCBI Taxonomy" id="138277"/>
    <lineage>
        <taxon>Eukaryota</taxon>
        <taxon>Fungi</taxon>
        <taxon>Dikarya</taxon>
        <taxon>Ascomycota</taxon>
        <taxon>Pezizomycotina</taxon>
        <taxon>Eurotiomycetes</taxon>
        <taxon>Eurotiomycetidae</taxon>
        <taxon>Eurotiales</taxon>
        <taxon>Aspergillaceae</taxon>
        <taxon>Aspergillus</taxon>
        <taxon>Aspergillus subgen. Circumdati</taxon>
    </lineage>
</organism>
<dbReference type="EMBL" id="JAOPJF010000072">
    <property type="protein sequence ID" value="KAK1140937.1"/>
    <property type="molecule type" value="Genomic_DNA"/>
</dbReference>
<gene>
    <name evidence="1" type="primary">MRS2_3</name>
    <name evidence="1" type="ORF">N8T08_009683</name>
</gene>
<comment type="caution">
    <text evidence="1">The sequence shown here is derived from an EMBL/GenBank/DDBJ whole genome shotgun (WGS) entry which is preliminary data.</text>
</comment>
<dbReference type="Proteomes" id="UP001177260">
    <property type="component" value="Unassembled WGS sequence"/>
</dbReference>
<evidence type="ECO:0000313" key="2">
    <source>
        <dbReference type="Proteomes" id="UP001177260"/>
    </source>
</evidence>
<accession>A0ACC3AT43</accession>
<reference evidence="1 2" key="1">
    <citation type="journal article" date="2023" name="ACS Omega">
        <title>Identification of the Neoaspergillic Acid Biosynthesis Gene Cluster by Establishing an In Vitro CRISPR-Ribonucleoprotein Genetic System in Aspergillus melleus.</title>
        <authorList>
            <person name="Yuan B."/>
            <person name="Grau M.F."/>
            <person name="Murata R.M."/>
            <person name="Torok T."/>
            <person name="Venkateswaran K."/>
            <person name="Stajich J.E."/>
            <person name="Wang C.C.C."/>
        </authorList>
    </citation>
    <scope>NUCLEOTIDE SEQUENCE [LARGE SCALE GENOMIC DNA]</scope>
    <source>
        <strain evidence="1 2">IMV 1140</strain>
    </source>
</reference>
<protein>
    <submittedName>
        <fullName evidence="1">Magnesium ion transporter</fullName>
    </submittedName>
</protein>
<sequence length="104" mass="11423">MAPHVDVGVSAGGQTTIQSILDVRRDQTMVLEAEAEICMLGLAAATLMAGLYGMNVPNYCWEKSWAFGLLVSFCLVGTVGISRYGMRQLRRVQRVSFCLHVSRI</sequence>
<evidence type="ECO:0000313" key="1">
    <source>
        <dbReference type="EMBL" id="KAK1140937.1"/>
    </source>
</evidence>
<keyword evidence="2" id="KW-1185">Reference proteome</keyword>
<proteinExistence type="predicted"/>